<keyword evidence="6" id="KW-1185">Reference proteome</keyword>
<keyword evidence="1" id="KW-0805">Transcription regulation</keyword>
<evidence type="ECO:0000256" key="1">
    <source>
        <dbReference type="ARBA" id="ARBA00023015"/>
    </source>
</evidence>
<dbReference type="EMBL" id="OZ019907">
    <property type="protein sequence ID" value="CAK9205935.1"/>
    <property type="molecule type" value="Genomic_DNA"/>
</dbReference>
<name>A0ABP0TW36_9BRYO</name>
<dbReference type="PANTHER" id="PTHR31744">
    <property type="entry name" value="PROTEIN CUP-SHAPED COTYLEDON 2-RELATED"/>
    <property type="match status" value="1"/>
</dbReference>
<dbReference type="InterPro" id="IPR003441">
    <property type="entry name" value="NAC-dom"/>
</dbReference>
<dbReference type="Gene3D" id="2.170.150.80">
    <property type="entry name" value="NAC domain"/>
    <property type="match status" value="1"/>
</dbReference>
<sequence>MAIDCCTIPAITCNIDGSARSSTHQVDAGGCTSESDLQPMQWLPPGFRFHPTDEELVTYYLARKRVNANFKVHAISEVDLNKCEPWHLPEKSKIGEKEWYFFSLRDRKYPTGMRTNRATEAGYWKATGKDRIVVVSKTNCSGRRPPPAGAAARPRLVGMKKTLVFYRGRAPKGEKTNWIMHEYRSEVDTTSSQWHRHPRLSKDEWVVCRIFQKNSSGSQPTIKPFSTDIRSSSYINAYLQDFNDRDDAHSLLPAAGADHSTNNTTPSVMTDGAGTVCTDQCGATISCTGNYQSCYKCSGLQDQQELQLADDLQTENTINDEEIWSAFPWIVRTCSKSTRPTDHAACGSHVAAMRSPGIDHMQNNYMGKHFSDPVLSKLTLKRKIISDSEAAVMQQSDCISSLIESDTPVAYEQSSRYRSVRTKMEGRNYEFSTCFARGEDEAQSTLHRKCDQNAACRNTWGATAGSNCNGAKDVLQHLYNEDVVDDLYESDSNIVAQLQSSFNTCSAGPDQSSCVSADSFYNSSGDRHEDHAAAGGEELFYNTSSSNDVNRTTSLEISDNSAAGDSVSESLWVY</sequence>
<evidence type="ECO:0000256" key="2">
    <source>
        <dbReference type="ARBA" id="ARBA00023163"/>
    </source>
</evidence>
<dbReference type="InterPro" id="IPR036093">
    <property type="entry name" value="NAC_dom_sf"/>
</dbReference>
<dbReference type="SUPFAM" id="SSF101941">
    <property type="entry name" value="NAC domain"/>
    <property type="match status" value="1"/>
</dbReference>
<accession>A0ABP0TW36</accession>
<dbReference type="Pfam" id="PF02365">
    <property type="entry name" value="NAM"/>
    <property type="match status" value="1"/>
</dbReference>
<feature type="domain" description="NAC" evidence="4">
    <location>
        <begin position="43"/>
        <end position="213"/>
    </location>
</feature>
<dbReference type="PROSITE" id="PS51005">
    <property type="entry name" value="NAC"/>
    <property type="match status" value="1"/>
</dbReference>
<dbReference type="PANTHER" id="PTHR31744:SF92">
    <property type="entry name" value="NAC DOMAIN-CONTAINING PROTEIN 87"/>
    <property type="match status" value="1"/>
</dbReference>
<proteinExistence type="predicted"/>
<evidence type="ECO:0000259" key="4">
    <source>
        <dbReference type="PROSITE" id="PS51005"/>
    </source>
</evidence>
<keyword evidence="2" id="KW-0804">Transcription</keyword>
<reference evidence="5" key="1">
    <citation type="submission" date="2024-02" db="EMBL/GenBank/DDBJ databases">
        <authorList>
            <consortium name="ELIXIR-Norway"/>
            <consortium name="Elixir Norway"/>
        </authorList>
    </citation>
    <scope>NUCLEOTIDE SEQUENCE</scope>
</reference>
<gene>
    <name evidence="5" type="ORF">CSSPTR1EN2_LOCUS8097</name>
</gene>
<dbReference type="Proteomes" id="UP001497512">
    <property type="component" value="Chromosome 15"/>
</dbReference>
<evidence type="ECO:0000313" key="6">
    <source>
        <dbReference type="Proteomes" id="UP001497512"/>
    </source>
</evidence>
<keyword evidence="3" id="KW-0539">Nucleus</keyword>
<evidence type="ECO:0000256" key="3">
    <source>
        <dbReference type="ARBA" id="ARBA00023242"/>
    </source>
</evidence>
<protein>
    <recommendedName>
        <fullName evidence="4">NAC domain-containing protein</fullName>
    </recommendedName>
</protein>
<organism evidence="5 6">
    <name type="scientific">Sphagnum troendelagicum</name>
    <dbReference type="NCBI Taxonomy" id="128251"/>
    <lineage>
        <taxon>Eukaryota</taxon>
        <taxon>Viridiplantae</taxon>
        <taxon>Streptophyta</taxon>
        <taxon>Embryophyta</taxon>
        <taxon>Bryophyta</taxon>
        <taxon>Sphagnophytina</taxon>
        <taxon>Sphagnopsida</taxon>
        <taxon>Sphagnales</taxon>
        <taxon>Sphagnaceae</taxon>
        <taxon>Sphagnum</taxon>
    </lineage>
</organism>
<evidence type="ECO:0000313" key="5">
    <source>
        <dbReference type="EMBL" id="CAK9205935.1"/>
    </source>
</evidence>